<feature type="domain" description="Response regulatory" evidence="5">
    <location>
        <begin position="2"/>
        <end position="117"/>
    </location>
</feature>
<keyword evidence="7" id="KW-1185">Reference proteome</keyword>
<dbReference type="Pfam" id="PF00072">
    <property type="entry name" value="Response_reg"/>
    <property type="match status" value="1"/>
</dbReference>
<protein>
    <submittedName>
        <fullName evidence="6">DNA-binding response regulator</fullName>
    </submittedName>
</protein>
<feature type="modified residue" description="4-aspartylphosphate" evidence="3">
    <location>
        <position position="52"/>
    </location>
</feature>
<keyword evidence="2 6" id="KW-0238">DNA-binding</keyword>
<dbReference type="CDD" id="cd17535">
    <property type="entry name" value="REC_NarL-like"/>
    <property type="match status" value="1"/>
</dbReference>
<evidence type="ECO:0000259" key="5">
    <source>
        <dbReference type="PROSITE" id="PS50110"/>
    </source>
</evidence>
<keyword evidence="1 3" id="KW-0597">Phosphoprotein</keyword>
<dbReference type="GO" id="GO:0003677">
    <property type="term" value="F:DNA binding"/>
    <property type="evidence" value="ECO:0007669"/>
    <property type="project" value="UniProtKB-KW"/>
</dbReference>
<dbReference type="SMART" id="SM00448">
    <property type="entry name" value="REC"/>
    <property type="match status" value="1"/>
</dbReference>
<dbReference type="Gene3D" id="3.40.50.2300">
    <property type="match status" value="1"/>
</dbReference>
<dbReference type="SUPFAM" id="SSF46894">
    <property type="entry name" value="C-terminal effector domain of the bipartite response regulators"/>
    <property type="match status" value="1"/>
</dbReference>
<evidence type="ECO:0000256" key="1">
    <source>
        <dbReference type="ARBA" id="ARBA00022553"/>
    </source>
</evidence>
<dbReference type="InterPro" id="IPR011006">
    <property type="entry name" value="CheY-like_superfamily"/>
</dbReference>
<dbReference type="InterPro" id="IPR058245">
    <property type="entry name" value="NreC/VraR/RcsB-like_REC"/>
</dbReference>
<dbReference type="CDD" id="cd06170">
    <property type="entry name" value="LuxR_C_like"/>
    <property type="match status" value="1"/>
</dbReference>
<dbReference type="InterPro" id="IPR039420">
    <property type="entry name" value="WalR-like"/>
</dbReference>
<gene>
    <name evidence="6" type="ORF">MACH21_10600</name>
</gene>
<reference evidence="6 7" key="1">
    <citation type="submission" date="2023-01" db="EMBL/GenBank/DDBJ databases">
        <title>Complete genome sequence of Roseicyclus marinus strain Dej080120_10.</title>
        <authorList>
            <person name="Ueki S."/>
            <person name="Maruyama F."/>
        </authorList>
    </citation>
    <scope>NUCLEOTIDE SEQUENCE [LARGE SCALE GENOMIC DNA]</scope>
    <source>
        <strain evidence="6 7">Dej080120_10</strain>
    </source>
</reference>
<dbReference type="Proteomes" id="UP001337723">
    <property type="component" value="Chromosome"/>
</dbReference>
<accession>A0AA48KJI7</accession>
<dbReference type="InterPro" id="IPR001789">
    <property type="entry name" value="Sig_transdc_resp-reg_receiver"/>
</dbReference>
<dbReference type="KEGG" id="rmai:MACH21_10600"/>
<evidence type="ECO:0000256" key="3">
    <source>
        <dbReference type="PROSITE-ProRule" id="PRU00169"/>
    </source>
</evidence>
<dbReference type="SMART" id="SM00421">
    <property type="entry name" value="HTH_LUXR"/>
    <property type="match status" value="1"/>
</dbReference>
<evidence type="ECO:0000313" key="6">
    <source>
        <dbReference type="EMBL" id="BDW84883.1"/>
    </source>
</evidence>
<dbReference type="EMBL" id="AP027266">
    <property type="protein sequence ID" value="BDW84883.1"/>
    <property type="molecule type" value="Genomic_DNA"/>
</dbReference>
<sequence length="204" mass="21946">MRVLIADDHELLRDFFDAWLRKEGIEVTAACDLPAALEIARKAEPFDLVLLDFRMPGMDRLDGLARFLAEGKGAAVALMSGNAARDVVEDALRMGAAGFLSKVMPPNEFVAAVRAMAKGDRITLQDDPSAPRAASIDATPPGALTRRERDVLEKLCEGKSDADIARDLGLGEPTVRLHLKTLCRKLGTPDRAAAADLARIAGMV</sequence>
<dbReference type="RefSeq" id="WP_338275131.1">
    <property type="nucleotide sequence ID" value="NZ_AP027266.1"/>
</dbReference>
<dbReference type="GO" id="GO:0000160">
    <property type="term" value="P:phosphorelay signal transduction system"/>
    <property type="evidence" value="ECO:0007669"/>
    <property type="project" value="InterPro"/>
</dbReference>
<dbReference type="Pfam" id="PF00196">
    <property type="entry name" value="GerE"/>
    <property type="match status" value="1"/>
</dbReference>
<evidence type="ECO:0000256" key="2">
    <source>
        <dbReference type="ARBA" id="ARBA00023125"/>
    </source>
</evidence>
<name>A0AA48KJI7_9RHOB</name>
<dbReference type="GO" id="GO:0006355">
    <property type="term" value="P:regulation of DNA-templated transcription"/>
    <property type="evidence" value="ECO:0007669"/>
    <property type="project" value="InterPro"/>
</dbReference>
<dbReference type="InterPro" id="IPR036388">
    <property type="entry name" value="WH-like_DNA-bd_sf"/>
</dbReference>
<dbReference type="PANTHER" id="PTHR43214:SF42">
    <property type="entry name" value="TRANSCRIPTIONAL REGULATORY PROTEIN DESR"/>
    <property type="match status" value="1"/>
</dbReference>
<dbReference type="SUPFAM" id="SSF52172">
    <property type="entry name" value="CheY-like"/>
    <property type="match status" value="1"/>
</dbReference>
<dbReference type="PROSITE" id="PS50043">
    <property type="entry name" value="HTH_LUXR_2"/>
    <property type="match status" value="1"/>
</dbReference>
<evidence type="ECO:0000259" key="4">
    <source>
        <dbReference type="PROSITE" id="PS50043"/>
    </source>
</evidence>
<feature type="domain" description="HTH luxR-type" evidence="4">
    <location>
        <begin position="137"/>
        <end position="202"/>
    </location>
</feature>
<dbReference type="AlphaFoldDB" id="A0AA48KJI7"/>
<proteinExistence type="predicted"/>
<dbReference type="PROSITE" id="PS50110">
    <property type="entry name" value="RESPONSE_REGULATORY"/>
    <property type="match status" value="1"/>
</dbReference>
<dbReference type="PRINTS" id="PR00038">
    <property type="entry name" value="HTHLUXR"/>
</dbReference>
<dbReference type="InterPro" id="IPR016032">
    <property type="entry name" value="Sig_transdc_resp-reg_C-effctor"/>
</dbReference>
<organism evidence="6 7">
    <name type="scientific">Roseicyclus marinus</name>
    <dbReference type="NCBI Taxonomy" id="2161673"/>
    <lineage>
        <taxon>Bacteria</taxon>
        <taxon>Pseudomonadati</taxon>
        <taxon>Pseudomonadota</taxon>
        <taxon>Alphaproteobacteria</taxon>
        <taxon>Rhodobacterales</taxon>
        <taxon>Roseobacteraceae</taxon>
        <taxon>Roseicyclus</taxon>
    </lineage>
</organism>
<dbReference type="Gene3D" id="1.10.10.10">
    <property type="entry name" value="Winged helix-like DNA-binding domain superfamily/Winged helix DNA-binding domain"/>
    <property type="match status" value="1"/>
</dbReference>
<dbReference type="InterPro" id="IPR000792">
    <property type="entry name" value="Tscrpt_reg_LuxR_C"/>
</dbReference>
<evidence type="ECO:0000313" key="7">
    <source>
        <dbReference type="Proteomes" id="UP001337723"/>
    </source>
</evidence>
<dbReference type="PANTHER" id="PTHR43214">
    <property type="entry name" value="TWO-COMPONENT RESPONSE REGULATOR"/>
    <property type="match status" value="1"/>
</dbReference>